<dbReference type="Pfam" id="PF00505">
    <property type="entry name" value="HMG_box"/>
    <property type="match status" value="1"/>
</dbReference>
<name>A0A9N8ZFI0_9GLOM</name>
<evidence type="ECO:0000259" key="1">
    <source>
        <dbReference type="Pfam" id="PF00505"/>
    </source>
</evidence>
<dbReference type="SUPFAM" id="SSF47095">
    <property type="entry name" value="HMG-box"/>
    <property type="match status" value="1"/>
</dbReference>
<feature type="domain" description="HMG box" evidence="1">
    <location>
        <begin position="24"/>
        <end position="72"/>
    </location>
</feature>
<evidence type="ECO:0000313" key="2">
    <source>
        <dbReference type="EMBL" id="CAG8490575.1"/>
    </source>
</evidence>
<comment type="caution">
    <text evidence="2">The sequence shown here is derived from an EMBL/GenBank/DDBJ whole genome shotgun (WGS) entry which is preliminary data.</text>
</comment>
<dbReference type="InterPro" id="IPR009071">
    <property type="entry name" value="HMG_box_dom"/>
</dbReference>
<organism evidence="2 3">
    <name type="scientific">Diversispora eburnea</name>
    <dbReference type="NCBI Taxonomy" id="1213867"/>
    <lineage>
        <taxon>Eukaryota</taxon>
        <taxon>Fungi</taxon>
        <taxon>Fungi incertae sedis</taxon>
        <taxon>Mucoromycota</taxon>
        <taxon>Glomeromycotina</taxon>
        <taxon>Glomeromycetes</taxon>
        <taxon>Diversisporales</taxon>
        <taxon>Diversisporaceae</taxon>
        <taxon>Diversispora</taxon>
    </lineage>
</organism>
<dbReference type="EMBL" id="CAJVPK010000297">
    <property type="protein sequence ID" value="CAG8490575.1"/>
    <property type="molecule type" value="Genomic_DNA"/>
</dbReference>
<keyword evidence="3" id="KW-1185">Reference proteome</keyword>
<proteinExistence type="predicted"/>
<evidence type="ECO:0000313" key="3">
    <source>
        <dbReference type="Proteomes" id="UP000789706"/>
    </source>
</evidence>
<protein>
    <submittedName>
        <fullName evidence="2">9360_t:CDS:1</fullName>
    </submittedName>
</protein>
<dbReference type="AlphaFoldDB" id="A0A9N8ZFI0"/>
<dbReference type="InterPro" id="IPR036910">
    <property type="entry name" value="HMG_box_dom_sf"/>
</dbReference>
<sequence>MSDISISVDEIIEMHLKNKLKNVNRTMNAFMIYRKNCALQNPNLSRIRVSKLASRLWKNESTEIKDRYKRMAGNNSSDITPMVQNSLNIDQNTLDTIYHNNTNIYYCQQTNPHMDQNPFKDINQGTSFYNSSPSNSLSTIYSRQQSVNMGQNFHTLTTYMDQNITCSGPLNIEQRLFEYEPRYHSNQITYY</sequence>
<dbReference type="Proteomes" id="UP000789706">
    <property type="component" value="Unassembled WGS sequence"/>
</dbReference>
<accession>A0A9N8ZFI0</accession>
<dbReference type="OrthoDB" id="6247875at2759"/>
<reference evidence="2" key="1">
    <citation type="submission" date="2021-06" db="EMBL/GenBank/DDBJ databases">
        <authorList>
            <person name="Kallberg Y."/>
            <person name="Tangrot J."/>
            <person name="Rosling A."/>
        </authorList>
    </citation>
    <scope>NUCLEOTIDE SEQUENCE</scope>
    <source>
        <strain evidence="2">AZ414A</strain>
    </source>
</reference>
<dbReference type="Gene3D" id="1.10.30.10">
    <property type="entry name" value="High mobility group box domain"/>
    <property type="match status" value="1"/>
</dbReference>
<gene>
    <name evidence="2" type="ORF">DEBURN_LOCUS4150</name>
</gene>